<name>A0ACC1ITS6_9FUNG</name>
<accession>A0ACC1ITS6</accession>
<comment type="caution">
    <text evidence="1">The sequence shown here is derived from an EMBL/GenBank/DDBJ whole genome shotgun (WGS) entry which is preliminary data.</text>
</comment>
<keyword evidence="2" id="KW-1185">Reference proteome</keyword>
<sequence length="195" mass="21454">MHIFNSRSVLLVAQSLLVLLLATTSYAASAEKTYRVRGSIVANEILSNVSELSTRAHIVVNGGEYKGFIQKDGSFAVDNVKLGDSLLEVASADYVFPKIHVRISLKEDGRASVAARYVQIGSDWPEEIPVLAYPLRFGAGAKYDFFTVRQGFSIITMFSNPYMMMVGASLVAVFLLPKLQAAMDPELLDEQNKKK</sequence>
<dbReference type="Proteomes" id="UP001150581">
    <property type="component" value="Unassembled WGS sequence"/>
</dbReference>
<reference evidence="1" key="1">
    <citation type="submission" date="2022-07" db="EMBL/GenBank/DDBJ databases">
        <title>Phylogenomic reconstructions and comparative analyses of Kickxellomycotina fungi.</title>
        <authorList>
            <person name="Reynolds N.K."/>
            <person name="Stajich J.E."/>
            <person name="Barry K."/>
            <person name="Grigoriev I.V."/>
            <person name="Crous P."/>
            <person name="Smith M.E."/>
        </authorList>
    </citation>
    <scope>NUCLEOTIDE SEQUENCE</scope>
    <source>
        <strain evidence="1">Benny 63K</strain>
    </source>
</reference>
<gene>
    <name evidence="1" type="ORF">LPJ66_001372</name>
</gene>
<organism evidence="1 2">
    <name type="scientific">Kickxella alabastrina</name>
    <dbReference type="NCBI Taxonomy" id="61397"/>
    <lineage>
        <taxon>Eukaryota</taxon>
        <taxon>Fungi</taxon>
        <taxon>Fungi incertae sedis</taxon>
        <taxon>Zoopagomycota</taxon>
        <taxon>Kickxellomycotina</taxon>
        <taxon>Kickxellomycetes</taxon>
        <taxon>Kickxellales</taxon>
        <taxon>Kickxellaceae</taxon>
        <taxon>Kickxella</taxon>
    </lineage>
</organism>
<dbReference type="EMBL" id="JANBPG010000071">
    <property type="protein sequence ID" value="KAJ1900599.1"/>
    <property type="molecule type" value="Genomic_DNA"/>
</dbReference>
<evidence type="ECO:0000313" key="2">
    <source>
        <dbReference type="Proteomes" id="UP001150581"/>
    </source>
</evidence>
<evidence type="ECO:0000313" key="1">
    <source>
        <dbReference type="EMBL" id="KAJ1900599.1"/>
    </source>
</evidence>
<proteinExistence type="predicted"/>
<protein>
    <submittedName>
        <fullName evidence="1">Uncharacterized protein</fullName>
    </submittedName>
</protein>